<dbReference type="AlphaFoldDB" id="A0A3P7JE49"/>
<dbReference type="OrthoDB" id="5824787at2759"/>
<proteinExistence type="predicted"/>
<gene>
    <name evidence="1" type="ORF">SVUK_LOCUS13961</name>
</gene>
<organism evidence="1 2">
    <name type="scientific">Strongylus vulgaris</name>
    <name type="common">Blood worm</name>
    <dbReference type="NCBI Taxonomy" id="40348"/>
    <lineage>
        <taxon>Eukaryota</taxon>
        <taxon>Metazoa</taxon>
        <taxon>Ecdysozoa</taxon>
        <taxon>Nematoda</taxon>
        <taxon>Chromadorea</taxon>
        <taxon>Rhabditida</taxon>
        <taxon>Rhabditina</taxon>
        <taxon>Rhabditomorpha</taxon>
        <taxon>Strongyloidea</taxon>
        <taxon>Strongylidae</taxon>
        <taxon>Strongylus</taxon>
    </lineage>
</organism>
<dbReference type="EMBL" id="UYYB01103480">
    <property type="protein sequence ID" value="VDM78963.1"/>
    <property type="molecule type" value="Genomic_DNA"/>
</dbReference>
<evidence type="ECO:0000313" key="2">
    <source>
        <dbReference type="Proteomes" id="UP000270094"/>
    </source>
</evidence>
<reference evidence="1 2" key="1">
    <citation type="submission" date="2018-11" db="EMBL/GenBank/DDBJ databases">
        <authorList>
            <consortium name="Pathogen Informatics"/>
        </authorList>
    </citation>
    <scope>NUCLEOTIDE SEQUENCE [LARGE SCALE GENOMIC DNA]</scope>
</reference>
<dbReference type="Proteomes" id="UP000270094">
    <property type="component" value="Unassembled WGS sequence"/>
</dbReference>
<sequence length="136" mass="15442">MDFEPQGHVTRHGDCLMLCTYNARTVSTNADFYALARQLHPITSPGYLSTPSSASENHHYRQLLFSDLEKVIRKENSFLKFVVDDFTKIGMPEEGEHRIGKFGPGLQIENGNRLVGLLSAARLFHYNSIFMKKEHG</sequence>
<name>A0A3P7JE49_STRVU</name>
<evidence type="ECO:0000313" key="1">
    <source>
        <dbReference type="EMBL" id="VDM78963.1"/>
    </source>
</evidence>
<keyword evidence="2" id="KW-1185">Reference proteome</keyword>
<accession>A0A3P7JE49</accession>
<protein>
    <submittedName>
        <fullName evidence="1">Uncharacterized protein</fullName>
    </submittedName>
</protein>